<dbReference type="NCBIfam" id="TIGR02970">
    <property type="entry name" value="succ_dehyd_cytB"/>
    <property type="match status" value="1"/>
</dbReference>
<dbReference type="GO" id="GO:0046872">
    <property type="term" value="F:metal ion binding"/>
    <property type="evidence" value="ECO:0007669"/>
    <property type="project" value="UniProtKB-KW"/>
</dbReference>
<dbReference type="InterPro" id="IPR014314">
    <property type="entry name" value="Succ_DH_cytb556"/>
</dbReference>
<feature type="transmembrane region" description="Helical" evidence="8">
    <location>
        <begin position="76"/>
        <end position="98"/>
    </location>
</feature>
<comment type="subcellular location">
    <subcellularLocation>
        <location evidence="1">Membrane</location>
        <topology evidence="1">Multi-pass membrane protein</topology>
    </subcellularLocation>
</comment>
<proteinExistence type="predicted"/>
<dbReference type="SUPFAM" id="SSF81343">
    <property type="entry name" value="Fumarate reductase respiratory complex transmembrane subunits"/>
    <property type="match status" value="1"/>
</dbReference>
<dbReference type="GO" id="GO:0006099">
    <property type="term" value="P:tricarboxylic acid cycle"/>
    <property type="evidence" value="ECO:0007669"/>
    <property type="project" value="InterPro"/>
</dbReference>
<evidence type="ECO:0000313" key="9">
    <source>
        <dbReference type="EMBL" id="SSD58275.1"/>
    </source>
</evidence>
<keyword evidence="5 8" id="KW-1133">Transmembrane helix</keyword>
<keyword evidence="3 8" id="KW-0812">Transmembrane</keyword>
<sequence length="175" mass="19488">MFKFVGLNSTATKSVAMKRLTTVSTRRLFNTESTSTVQAQKLLEAQRGARPISPHLTIYQPQLTWYLSSVHRVSGVFMGFVFFGTTIAFGVSSLFNLGLNTEKLVKYYHEKIPAWFDYTVKGGFAYIFAFHFGNGIRHLIWDTGKAFTIPGIYKTGYAVLALTAVAGSYLFSLGV</sequence>
<dbReference type="PANTHER" id="PTHR10978:SF5">
    <property type="entry name" value="SUCCINATE DEHYDROGENASE CYTOCHROME B560 SUBUNIT, MITOCHONDRIAL"/>
    <property type="match status" value="1"/>
</dbReference>
<dbReference type="OrthoDB" id="588261at2759"/>
<evidence type="ECO:0000256" key="2">
    <source>
        <dbReference type="ARBA" id="ARBA00022617"/>
    </source>
</evidence>
<accession>A0A376B0R0</accession>
<dbReference type="GO" id="GO:0006121">
    <property type="term" value="P:mitochondrial electron transport, succinate to ubiquinone"/>
    <property type="evidence" value="ECO:0007669"/>
    <property type="project" value="TreeGrafter"/>
</dbReference>
<keyword evidence="6" id="KW-0408">Iron</keyword>
<evidence type="ECO:0000256" key="1">
    <source>
        <dbReference type="ARBA" id="ARBA00004141"/>
    </source>
</evidence>
<dbReference type="VEuPathDB" id="FungiDB:SCODWIG_00036"/>
<dbReference type="Gene3D" id="1.20.1300.10">
    <property type="entry name" value="Fumarate reductase/succinate dehydrogenase, transmembrane subunit"/>
    <property type="match status" value="1"/>
</dbReference>
<feature type="transmembrane region" description="Helical" evidence="8">
    <location>
        <begin position="118"/>
        <end position="140"/>
    </location>
</feature>
<gene>
    <name evidence="9" type="ORF">SCODWIG_00036</name>
</gene>
<evidence type="ECO:0000256" key="7">
    <source>
        <dbReference type="ARBA" id="ARBA00023136"/>
    </source>
</evidence>
<dbReference type="Pfam" id="PF01127">
    <property type="entry name" value="Sdh_cyt"/>
    <property type="match status" value="1"/>
</dbReference>
<dbReference type="GO" id="GO:0009055">
    <property type="term" value="F:electron transfer activity"/>
    <property type="evidence" value="ECO:0007669"/>
    <property type="project" value="InterPro"/>
</dbReference>
<dbReference type="InterPro" id="IPR018495">
    <property type="entry name" value="Succ_DH_cyt_bsu_CS"/>
</dbReference>
<keyword evidence="7 8" id="KW-0472">Membrane</keyword>
<reference evidence="10" key="1">
    <citation type="submission" date="2018-06" db="EMBL/GenBank/DDBJ databases">
        <authorList>
            <person name="Guldener U."/>
        </authorList>
    </citation>
    <scope>NUCLEOTIDE SEQUENCE [LARGE SCALE GENOMIC DNA]</scope>
    <source>
        <strain evidence="10">UTAD17</strain>
    </source>
</reference>
<keyword evidence="2" id="KW-0349">Heme</keyword>
<evidence type="ECO:0000313" key="10">
    <source>
        <dbReference type="Proteomes" id="UP000262825"/>
    </source>
</evidence>
<name>A0A376B0R0_9ASCO</name>
<dbReference type="CDD" id="cd03499">
    <property type="entry name" value="SQR_TypeC_SdhC"/>
    <property type="match status" value="1"/>
</dbReference>
<dbReference type="InterPro" id="IPR000701">
    <property type="entry name" value="SuccDH_FuR_B_TM-su"/>
</dbReference>
<dbReference type="GO" id="GO:0031966">
    <property type="term" value="C:mitochondrial membrane"/>
    <property type="evidence" value="ECO:0007669"/>
    <property type="project" value="UniProtKB-ARBA"/>
</dbReference>
<dbReference type="PROSITE" id="PS01000">
    <property type="entry name" value="SDH_CYT_1"/>
    <property type="match status" value="1"/>
</dbReference>
<keyword evidence="4" id="KW-0479">Metal-binding</keyword>
<dbReference type="PANTHER" id="PTHR10978">
    <property type="entry name" value="SUCCINATE DEHYDROGENASE CYTOCHROME B560 SUBUNIT"/>
    <property type="match status" value="1"/>
</dbReference>
<evidence type="ECO:0000256" key="8">
    <source>
        <dbReference type="SAM" id="Phobius"/>
    </source>
</evidence>
<dbReference type="PROSITE" id="PS01001">
    <property type="entry name" value="SDH_CYT_2"/>
    <property type="match status" value="1"/>
</dbReference>
<evidence type="ECO:0000256" key="3">
    <source>
        <dbReference type="ARBA" id="ARBA00022692"/>
    </source>
</evidence>
<evidence type="ECO:0000256" key="6">
    <source>
        <dbReference type="ARBA" id="ARBA00023004"/>
    </source>
</evidence>
<keyword evidence="9" id="KW-0830">Ubiquinone</keyword>
<protein>
    <submittedName>
        <fullName evidence="9">Related to Succinate dehydrogenase [ubiquinone] cytochrome b subunit, mitochondrial</fullName>
    </submittedName>
</protein>
<organism evidence="9 10">
    <name type="scientific">Saccharomycodes ludwigii</name>
    <dbReference type="NCBI Taxonomy" id="36035"/>
    <lineage>
        <taxon>Eukaryota</taxon>
        <taxon>Fungi</taxon>
        <taxon>Dikarya</taxon>
        <taxon>Ascomycota</taxon>
        <taxon>Saccharomycotina</taxon>
        <taxon>Saccharomycetes</taxon>
        <taxon>Saccharomycodales</taxon>
        <taxon>Saccharomycodaceae</taxon>
        <taxon>Saccharomycodes</taxon>
    </lineage>
</organism>
<dbReference type="Proteomes" id="UP000262825">
    <property type="component" value="Unassembled WGS sequence"/>
</dbReference>
<keyword evidence="10" id="KW-1185">Reference proteome</keyword>
<evidence type="ECO:0000256" key="5">
    <source>
        <dbReference type="ARBA" id="ARBA00022989"/>
    </source>
</evidence>
<evidence type="ECO:0000256" key="4">
    <source>
        <dbReference type="ARBA" id="ARBA00022723"/>
    </source>
</evidence>
<dbReference type="InterPro" id="IPR034804">
    <property type="entry name" value="SQR/QFR_C/D"/>
</dbReference>
<dbReference type="AlphaFoldDB" id="A0A376B0R0"/>
<feature type="transmembrane region" description="Helical" evidence="8">
    <location>
        <begin position="152"/>
        <end position="171"/>
    </location>
</feature>
<dbReference type="EMBL" id="UFAJ01000002">
    <property type="protein sequence ID" value="SSD58275.1"/>
    <property type="molecule type" value="Genomic_DNA"/>
</dbReference>